<dbReference type="InterPro" id="IPR022742">
    <property type="entry name" value="Hydrolase_4"/>
</dbReference>
<feature type="compositionally biased region" description="Polar residues" evidence="1">
    <location>
        <begin position="13"/>
        <end position="25"/>
    </location>
</feature>
<gene>
    <name evidence="3" type="primary">ABHD12B</name>
    <name evidence="3" type="ORF">SNEC2469_LOCUS13153</name>
</gene>
<feature type="compositionally biased region" description="Basic and acidic residues" evidence="1">
    <location>
        <begin position="1"/>
        <end position="10"/>
    </location>
</feature>
<feature type="compositionally biased region" description="Low complexity" evidence="1">
    <location>
        <begin position="26"/>
        <end position="39"/>
    </location>
</feature>
<dbReference type="Pfam" id="PF12146">
    <property type="entry name" value="Hydrolase_4"/>
    <property type="match status" value="1"/>
</dbReference>
<reference evidence="3" key="1">
    <citation type="submission" date="2021-02" db="EMBL/GenBank/DDBJ databases">
        <authorList>
            <person name="Dougan E. K."/>
            <person name="Rhodes N."/>
            <person name="Thang M."/>
            <person name="Chan C."/>
        </authorList>
    </citation>
    <scope>NUCLEOTIDE SEQUENCE</scope>
</reference>
<name>A0A812S9Q9_9DINO</name>
<evidence type="ECO:0000256" key="1">
    <source>
        <dbReference type="SAM" id="MobiDB-lite"/>
    </source>
</evidence>
<feature type="region of interest" description="Disordered" evidence="1">
    <location>
        <begin position="1"/>
        <end position="47"/>
    </location>
</feature>
<evidence type="ECO:0000313" key="4">
    <source>
        <dbReference type="Proteomes" id="UP000601435"/>
    </source>
</evidence>
<dbReference type="Proteomes" id="UP000601435">
    <property type="component" value="Unassembled WGS sequence"/>
</dbReference>
<protein>
    <submittedName>
        <fullName evidence="3">ABHD12B protein</fullName>
    </submittedName>
</protein>
<dbReference type="OrthoDB" id="10249433at2759"/>
<evidence type="ECO:0000259" key="2">
    <source>
        <dbReference type="Pfam" id="PF12146"/>
    </source>
</evidence>
<sequence length="437" mass="48649">DTSLLRRSEQDQDSTSFKSGPRQGTQRSSCSGSQCASRSTLAPPTSETSASARANFFVRRGHDAWRDLRYQDALADFSEGANVEADEGPSSLSLLCLRFCLGVDLGDLRGHEACRAMAEGLSQLWCLCRERQARQLRILRPRKSMWEPDDRVQWAAEDIQIFDGSCSVGTGEDVAEIGYRLLVNRKPRAIENTLLILYHGNGEICEDYTDWADIYRVFPCSMLIFDYRGYGWSSGMPTMANLLSDAEQCMQKLPEILQEKGLAWPWPAPVLLLGRSLGSAVATHLLGTMADKFDGLIIDSGFATSGDERYDQLLTWLGDSREQAATMFKELSKALRASLPPGCKPGQADLRILGSVDFLRAFRGPVLLLHGEHDFIVPLEHAQRHYDAAVHSSQRELVVLDADHNTLAGVPDFWKKQMAFAKCLVHKKANANQKVYS</sequence>
<dbReference type="PANTHER" id="PTHR12277:SF81">
    <property type="entry name" value="PROTEIN ABHD13"/>
    <property type="match status" value="1"/>
</dbReference>
<organism evidence="3 4">
    <name type="scientific">Symbiodinium necroappetens</name>
    <dbReference type="NCBI Taxonomy" id="1628268"/>
    <lineage>
        <taxon>Eukaryota</taxon>
        <taxon>Sar</taxon>
        <taxon>Alveolata</taxon>
        <taxon>Dinophyceae</taxon>
        <taxon>Suessiales</taxon>
        <taxon>Symbiodiniaceae</taxon>
        <taxon>Symbiodinium</taxon>
    </lineage>
</organism>
<feature type="non-terminal residue" evidence="3">
    <location>
        <position position="437"/>
    </location>
</feature>
<comment type="caution">
    <text evidence="3">The sequence shown here is derived from an EMBL/GenBank/DDBJ whole genome shotgun (WGS) entry which is preliminary data.</text>
</comment>
<feature type="domain" description="Serine aminopeptidase S33" evidence="2">
    <location>
        <begin position="194"/>
        <end position="305"/>
    </location>
</feature>
<dbReference type="SUPFAM" id="SSF53474">
    <property type="entry name" value="alpha/beta-Hydrolases"/>
    <property type="match status" value="1"/>
</dbReference>
<evidence type="ECO:0000313" key="3">
    <source>
        <dbReference type="EMBL" id="CAE7467911.1"/>
    </source>
</evidence>
<dbReference type="AlphaFoldDB" id="A0A812S9Q9"/>
<dbReference type="EMBL" id="CAJNJA010020977">
    <property type="protein sequence ID" value="CAE7467911.1"/>
    <property type="molecule type" value="Genomic_DNA"/>
</dbReference>
<dbReference type="Gene3D" id="3.40.50.1820">
    <property type="entry name" value="alpha/beta hydrolase"/>
    <property type="match status" value="1"/>
</dbReference>
<proteinExistence type="predicted"/>
<dbReference type="InterPro" id="IPR029058">
    <property type="entry name" value="AB_hydrolase_fold"/>
</dbReference>
<accession>A0A812S9Q9</accession>
<keyword evidence="4" id="KW-1185">Reference proteome</keyword>
<dbReference type="PANTHER" id="PTHR12277">
    <property type="entry name" value="ALPHA/BETA HYDROLASE DOMAIN-CONTAINING PROTEIN"/>
    <property type="match status" value="1"/>
</dbReference>